<protein>
    <submittedName>
        <fullName evidence="3">Uncharacterized protein</fullName>
    </submittedName>
</protein>
<evidence type="ECO:0000256" key="2">
    <source>
        <dbReference type="SAM" id="Phobius"/>
    </source>
</evidence>
<reference evidence="3 4" key="1">
    <citation type="submission" date="2017-05" db="EMBL/GenBank/DDBJ databases">
        <title>Biotechnological potential of actinobacteria isolated from South African environments.</title>
        <authorList>
            <person name="Le Roes-Hill M."/>
            <person name="Prins A."/>
            <person name="Durrell K.A."/>
        </authorList>
    </citation>
    <scope>NUCLEOTIDE SEQUENCE [LARGE SCALE GENOMIC DNA]</scope>
    <source>
        <strain evidence="3">M26</strain>
    </source>
</reference>
<organism evidence="3 4">
    <name type="scientific">Streptosporangium minutum</name>
    <dbReference type="NCBI Taxonomy" id="569862"/>
    <lineage>
        <taxon>Bacteria</taxon>
        <taxon>Bacillati</taxon>
        <taxon>Actinomycetota</taxon>
        <taxon>Actinomycetes</taxon>
        <taxon>Streptosporangiales</taxon>
        <taxon>Streptosporangiaceae</taxon>
        <taxon>Streptosporangium</taxon>
    </lineage>
</organism>
<proteinExistence type="predicted"/>
<keyword evidence="4" id="KW-1185">Reference proteome</keyword>
<name>A0A243RRB2_9ACTN</name>
<keyword evidence="2" id="KW-0472">Membrane</keyword>
<evidence type="ECO:0000313" key="4">
    <source>
        <dbReference type="Proteomes" id="UP000194761"/>
    </source>
</evidence>
<evidence type="ECO:0000256" key="1">
    <source>
        <dbReference type="SAM" id="MobiDB-lite"/>
    </source>
</evidence>
<dbReference type="EMBL" id="NGFP01000035">
    <property type="protein sequence ID" value="OUC97551.1"/>
    <property type="molecule type" value="Genomic_DNA"/>
</dbReference>
<dbReference type="AlphaFoldDB" id="A0A243RRB2"/>
<evidence type="ECO:0000313" key="3">
    <source>
        <dbReference type="EMBL" id="OUC97551.1"/>
    </source>
</evidence>
<feature type="compositionally biased region" description="Basic and acidic residues" evidence="1">
    <location>
        <begin position="367"/>
        <end position="378"/>
    </location>
</feature>
<dbReference type="Proteomes" id="UP000194761">
    <property type="component" value="Unassembled WGS sequence"/>
</dbReference>
<dbReference type="InterPro" id="IPR047789">
    <property type="entry name" value="CU044_5270-like"/>
</dbReference>
<dbReference type="NCBIfam" id="NF038083">
    <property type="entry name" value="CU044_5270_fam"/>
    <property type="match status" value="1"/>
</dbReference>
<feature type="region of interest" description="Disordered" evidence="1">
    <location>
        <begin position="358"/>
        <end position="378"/>
    </location>
</feature>
<keyword evidence="2" id="KW-0812">Transmembrane</keyword>
<dbReference type="RefSeq" id="WP_086570746.1">
    <property type="nucleotide sequence ID" value="NZ_NGFP01000035.1"/>
</dbReference>
<comment type="caution">
    <text evidence="3">The sequence shown here is derived from an EMBL/GenBank/DDBJ whole genome shotgun (WGS) entry which is preliminary data.</text>
</comment>
<feature type="transmembrane region" description="Helical" evidence="2">
    <location>
        <begin position="38"/>
        <end position="61"/>
    </location>
</feature>
<gene>
    <name evidence="3" type="ORF">CA984_10520</name>
</gene>
<keyword evidence="2" id="KW-1133">Transmembrane helix</keyword>
<sequence length="378" mass="41542">MNEFKLIDDVMPDVPSSDPGKVAEARARVLNGGRRRRISAWTGVLVASAATVAVIGAIAVVPRLGGGPVATVTQTSAEEVLSAAVDRLARRQEATGDRYWRREMEQVYRQRISVEGREFVAEDRVRDVLWNGIDRNKVMVFSGLDTRPFTAADRAEWEKAGSPRLCGSDTDCQNDMIPMGKTRYVVSSEEEGLEQSTTELSVREILDLPHDPAELKEKLLSYWPAAREAMKDTQSTSSAQVKLPEQDYWLWGLGERLLLDAPTTPGTRAAVYRMLAGLPGVRVADGIRDVEGRVGVAILRGGADGESEEQIVIDRETGDLLATQDVLPVPTADQGNIPPGIVYMSMVIKRLGWTDDEPVIPEGCGPDQKEDQKEECLR</sequence>
<accession>A0A243RRB2</accession>